<name>A0ABU4EZS5_WILMA</name>
<keyword evidence="1" id="KW-0812">Transmembrane</keyword>
<evidence type="ECO:0000313" key="2">
    <source>
        <dbReference type="EMBL" id="MDV7136762.1"/>
    </source>
</evidence>
<protein>
    <submittedName>
        <fullName evidence="2">Uncharacterized protein</fullName>
    </submittedName>
</protein>
<dbReference type="Proteomes" id="UP001185792">
    <property type="component" value="Unassembled WGS sequence"/>
</dbReference>
<accession>A0ABU4EZS5</accession>
<proteinExistence type="predicted"/>
<reference evidence="2 3" key="1">
    <citation type="submission" date="2023-10" db="EMBL/GenBank/DDBJ databases">
        <title>Development of a sustainable strategy for remediation of hydrocarbon-contaminated territories based on the waste exchange concept.</title>
        <authorList>
            <person name="Krivoruchko A."/>
        </authorList>
    </citation>
    <scope>NUCLEOTIDE SEQUENCE [LARGE SCALE GENOMIC DNA]</scope>
    <source>
        <strain evidence="2 3">IEGM 1236</strain>
    </source>
</reference>
<dbReference type="EMBL" id="JAWLUM010000005">
    <property type="protein sequence ID" value="MDV7136762.1"/>
    <property type="molecule type" value="Genomic_DNA"/>
</dbReference>
<feature type="transmembrane region" description="Helical" evidence="1">
    <location>
        <begin position="65"/>
        <end position="87"/>
    </location>
</feature>
<dbReference type="RefSeq" id="WP_317714736.1">
    <property type="nucleotide sequence ID" value="NZ_JAWLUM010000005.1"/>
</dbReference>
<sequence length="88" mass="9395">MATLWIAEPAPPSQPFPPEADDAMNKILGYGMWIGSMGLLACLLVGATLLWFGWRNGFGRGTKKIASVLLCVILFSSAYSLAGFTLAT</sequence>
<evidence type="ECO:0000313" key="3">
    <source>
        <dbReference type="Proteomes" id="UP001185792"/>
    </source>
</evidence>
<comment type="caution">
    <text evidence="2">The sequence shown here is derived from an EMBL/GenBank/DDBJ whole genome shotgun (WGS) entry which is preliminary data.</text>
</comment>
<keyword evidence="3" id="KW-1185">Reference proteome</keyword>
<organism evidence="2 3">
    <name type="scientific">Williamsia marianensis</name>
    <dbReference type="NCBI Taxonomy" id="85044"/>
    <lineage>
        <taxon>Bacteria</taxon>
        <taxon>Bacillati</taxon>
        <taxon>Actinomycetota</taxon>
        <taxon>Actinomycetes</taxon>
        <taxon>Mycobacteriales</taxon>
        <taxon>Nocardiaceae</taxon>
        <taxon>Williamsia</taxon>
    </lineage>
</organism>
<keyword evidence="1" id="KW-1133">Transmembrane helix</keyword>
<keyword evidence="1" id="KW-0472">Membrane</keyword>
<gene>
    <name evidence="2" type="ORF">R4198_23965</name>
</gene>
<feature type="transmembrane region" description="Helical" evidence="1">
    <location>
        <begin position="30"/>
        <end position="53"/>
    </location>
</feature>
<evidence type="ECO:0000256" key="1">
    <source>
        <dbReference type="SAM" id="Phobius"/>
    </source>
</evidence>